<protein>
    <submittedName>
        <fullName evidence="14">Uncharacterized protein</fullName>
    </submittedName>
</protein>
<dbReference type="Proteomes" id="UP000663864">
    <property type="component" value="Unassembled WGS sequence"/>
</dbReference>
<feature type="transmembrane region" description="Helical" evidence="10">
    <location>
        <begin position="917"/>
        <end position="944"/>
    </location>
</feature>
<keyword evidence="10" id="KW-1133">Transmembrane helix</keyword>
<evidence type="ECO:0000313" key="16">
    <source>
        <dbReference type="Proteomes" id="UP000663864"/>
    </source>
</evidence>
<accession>A0A815J445</accession>
<comment type="caution">
    <text evidence="14">The sequence shown here is derived from an EMBL/GenBank/DDBJ whole genome shotgun (WGS) entry which is preliminary data.</text>
</comment>
<dbReference type="GO" id="GO:0046872">
    <property type="term" value="F:metal ion binding"/>
    <property type="evidence" value="ECO:0007669"/>
    <property type="project" value="UniProtKB-KW"/>
</dbReference>
<keyword evidence="6" id="KW-0238">DNA-binding</keyword>
<feature type="domain" description="VWFA" evidence="11">
    <location>
        <begin position="273"/>
        <end position="451"/>
    </location>
</feature>
<organism evidence="14 16">
    <name type="scientific">Rotaria sordida</name>
    <dbReference type="NCBI Taxonomy" id="392033"/>
    <lineage>
        <taxon>Eukaryota</taxon>
        <taxon>Metazoa</taxon>
        <taxon>Spiralia</taxon>
        <taxon>Gnathifera</taxon>
        <taxon>Rotifera</taxon>
        <taxon>Eurotatoria</taxon>
        <taxon>Bdelloidea</taxon>
        <taxon>Philodinida</taxon>
        <taxon>Philodinidae</taxon>
        <taxon>Rotaria</taxon>
    </lineage>
</organism>
<keyword evidence="8" id="KW-0539">Nucleus</keyword>
<feature type="region of interest" description="Disordered" evidence="9">
    <location>
        <begin position="629"/>
        <end position="649"/>
    </location>
</feature>
<dbReference type="SUPFAM" id="SSF53300">
    <property type="entry name" value="vWA-like"/>
    <property type="match status" value="1"/>
</dbReference>
<evidence type="ECO:0000256" key="1">
    <source>
        <dbReference type="ARBA" id="ARBA00004123"/>
    </source>
</evidence>
<keyword evidence="5" id="KW-0862">Zinc</keyword>
<dbReference type="InterPro" id="IPR013694">
    <property type="entry name" value="VIT"/>
</dbReference>
<keyword evidence="10" id="KW-0812">Transmembrane</keyword>
<dbReference type="PROSITE" id="PS51934">
    <property type="entry name" value="LRAT"/>
    <property type="match status" value="1"/>
</dbReference>
<dbReference type="PANTHER" id="PTHR45737:SF6">
    <property type="entry name" value="VON WILLEBRAND FACTOR A DOMAIN-CONTAINING PROTEIN 5A"/>
    <property type="match status" value="1"/>
</dbReference>
<feature type="domain" description="LRAT" evidence="13">
    <location>
        <begin position="719"/>
        <end position="835"/>
    </location>
</feature>
<evidence type="ECO:0000256" key="10">
    <source>
        <dbReference type="SAM" id="Phobius"/>
    </source>
</evidence>
<keyword evidence="3" id="KW-0479">Metal-binding</keyword>
<feature type="transmembrane region" description="Helical" evidence="10">
    <location>
        <begin position="950"/>
        <end position="978"/>
    </location>
</feature>
<evidence type="ECO:0000256" key="2">
    <source>
        <dbReference type="ARBA" id="ARBA00022553"/>
    </source>
</evidence>
<reference evidence="14" key="1">
    <citation type="submission" date="2021-02" db="EMBL/GenBank/DDBJ databases">
        <authorList>
            <person name="Nowell W R."/>
        </authorList>
    </citation>
    <scope>NUCLEOTIDE SEQUENCE</scope>
</reference>
<evidence type="ECO:0000256" key="9">
    <source>
        <dbReference type="SAM" id="MobiDB-lite"/>
    </source>
</evidence>
<dbReference type="SMART" id="SM00327">
    <property type="entry name" value="VWA"/>
    <property type="match status" value="1"/>
</dbReference>
<sequence>MLQIKANTETGRHHDKMQYIPLNHVKIEATIHSFAADVTITQVFRNEEKTPIEAVYCFPIEERAAIYSFKAHIDDREIIAELKEKQEAQHEYINALQQGHGAYLLEQDEKSYDNFIINVGTLPPSKECIITIAYVSELEFVQGSTIQFVVPTTIAPRYDPDKGSISSPANTNSLYVQSSSYTIEFYCRIEKIGQQIARINSTSHPIDVDMNQTDAYMVKFSQENTHLDRDIRINIELTTKHDSTILAVESGATMVAFVPTDNNYCQQTTLNNEFIFIVDCSGSMEDENKIELVREAMLIFLKSLPINCYFNIIRFGSDYESLFEKRTVIYNEENVRKAETLIEQMKANMGGTELLQPLQWLEQQAPDQGRGRQIFLLTDGEISNVSEVLELCRSMASTSRIFSFGLGQSPSRSLVKGLARSTNGQFIFISPNTSVDAPVCEQLRRALLPCITNVHIKWNLGVQVQNVPRQLPPIYFNDRLIAYGLIDDKTIPFKHDSSVELETHPDHHQLAIAQVNRVPTVSDNGTIARLAAKALILELQHEKVSSTRSTIQPQLQAMSLPETEEMMTMKQQIIESSLKYNILSPYTAFVGIEKRINESNSGMILREVPIQISMDDRYSQLIKPSMHTMMSPSYSPSSPRYSPSSPCYSPTSPSYSPTSPCYASSSPQYMSSSLNFVSYSPRYIIKATKSFTHHEKRLQSTRKEKITDITKLKPGDHISFYRSDFYYSHHGIVREASVNYLRIIHYFNTATNVWHSLIKGSLYLAEVIESEWKLTMNSDSEEIYLHHYDNIKYFSNEETLERAISDLGKRGYSLFSNNCEHWARWCRTGDSYSKQVIKCRDFVQEKAATLLIVDPTALLVKDIAVVGTQSLGTFLSAIGSGLVLTSVECISAFIDIKRKQNKQRQGGLSEMAFKKYVVLRLTSASTTVIGGTAGTIVGTILIPVPILGSVIGGVIGTVTGKVIGGLSGIAVSKAVAVYEKQKRASIDKMKTVPQLIAKLSFDEELRQGLRALTLESEQEAQIETVVREATISNSSKSSSVLYPFFEQLIRQYSILTYEDCRMATRLSENVFLNSNVSEQFVLRPIPDENSPEEFGSAVDLLVLRWPMEKSKPWEIGEEQVLDIYDLNSINESVE</sequence>
<name>A0A815J445_9BILA</name>
<dbReference type="SMART" id="SM00609">
    <property type="entry name" value="VIT"/>
    <property type="match status" value="1"/>
</dbReference>
<dbReference type="Pfam" id="PF13768">
    <property type="entry name" value="VWA_3"/>
    <property type="match status" value="1"/>
</dbReference>
<evidence type="ECO:0000256" key="4">
    <source>
        <dbReference type="ARBA" id="ARBA00022737"/>
    </source>
</evidence>
<dbReference type="Gene3D" id="3.40.50.410">
    <property type="entry name" value="von Willebrand factor, type A domain"/>
    <property type="match status" value="1"/>
</dbReference>
<evidence type="ECO:0000256" key="3">
    <source>
        <dbReference type="ARBA" id="ARBA00022723"/>
    </source>
</evidence>
<feature type="transmembrane region" description="Helical" evidence="10">
    <location>
        <begin position="874"/>
        <end position="896"/>
    </location>
</feature>
<feature type="compositionally biased region" description="Low complexity" evidence="9">
    <location>
        <begin position="631"/>
        <end position="649"/>
    </location>
</feature>
<keyword evidence="4" id="KW-0677">Repeat</keyword>
<dbReference type="AlphaFoldDB" id="A0A815J445"/>
<feature type="domain" description="VIT" evidence="12">
    <location>
        <begin position="6"/>
        <end position="136"/>
    </location>
</feature>
<dbReference type="Pfam" id="PF08487">
    <property type="entry name" value="VIT"/>
    <property type="match status" value="1"/>
</dbReference>
<evidence type="ECO:0000256" key="5">
    <source>
        <dbReference type="ARBA" id="ARBA00022833"/>
    </source>
</evidence>
<dbReference type="InterPro" id="IPR002035">
    <property type="entry name" value="VWF_A"/>
</dbReference>
<dbReference type="Proteomes" id="UP000663836">
    <property type="component" value="Unassembled WGS sequence"/>
</dbReference>
<dbReference type="EMBL" id="CAJOBD010003236">
    <property type="protein sequence ID" value="CAF3936435.1"/>
    <property type="molecule type" value="Genomic_DNA"/>
</dbReference>
<evidence type="ECO:0000259" key="12">
    <source>
        <dbReference type="PROSITE" id="PS51468"/>
    </source>
</evidence>
<dbReference type="EMBL" id="CAJNOT010003225">
    <property type="protein sequence ID" value="CAF1371760.1"/>
    <property type="molecule type" value="Genomic_DNA"/>
</dbReference>
<comment type="subcellular location">
    <subcellularLocation>
        <location evidence="1">Nucleus</location>
    </subcellularLocation>
</comment>
<dbReference type="Gene3D" id="3.90.1720.10">
    <property type="entry name" value="endopeptidase domain like (from Nostoc punctiforme)"/>
    <property type="match status" value="1"/>
</dbReference>
<dbReference type="PANTHER" id="PTHR45737">
    <property type="entry name" value="VON WILLEBRAND FACTOR A DOMAIN-CONTAINING PROTEIN 5A"/>
    <property type="match status" value="1"/>
</dbReference>
<evidence type="ECO:0000259" key="13">
    <source>
        <dbReference type="PROSITE" id="PS51934"/>
    </source>
</evidence>
<evidence type="ECO:0000313" key="15">
    <source>
        <dbReference type="EMBL" id="CAF3936435.1"/>
    </source>
</evidence>
<dbReference type="PROSITE" id="PS51468">
    <property type="entry name" value="VIT"/>
    <property type="match status" value="1"/>
</dbReference>
<gene>
    <name evidence="15" type="ORF">JBS370_LOCUS22748</name>
    <name evidence="14" type="ORF">ZHD862_LOCUS31635</name>
</gene>
<evidence type="ECO:0000256" key="7">
    <source>
        <dbReference type="ARBA" id="ARBA00023163"/>
    </source>
</evidence>
<dbReference type="GO" id="GO:0005634">
    <property type="term" value="C:nucleus"/>
    <property type="evidence" value="ECO:0007669"/>
    <property type="project" value="UniProtKB-SubCell"/>
</dbReference>
<dbReference type="PROSITE" id="PS00115">
    <property type="entry name" value="RNA_POL_II_REPEAT"/>
    <property type="match status" value="1"/>
</dbReference>
<dbReference type="InterPro" id="IPR036465">
    <property type="entry name" value="vWFA_dom_sf"/>
</dbReference>
<keyword evidence="10" id="KW-0472">Membrane</keyword>
<evidence type="ECO:0000313" key="14">
    <source>
        <dbReference type="EMBL" id="CAF1371760.1"/>
    </source>
</evidence>
<evidence type="ECO:0000256" key="6">
    <source>
        <dbReference type="ARBA" id="ARBA00023125"/>
    </source>
</evidence>
<dbReference type="InterPro" id="IPR007053">
    <property type="entry name" value="LRAT_dom"/>
</dbReference>
<dbReference type="Pfam" id="PF04970">
    <property type="entry name" value="LRAT"/>
    <property type="match status" value="1"/>
</dbReference>
<dbReference type="InterPro" id="IPR000684">
    <property type="entry name" value="RNA_pol_II_repeat_euk"/>
</dbReference>
<dbReference type="PROSITE" id="PS50234">
    <property type="entry name" value="VWFA"/>
    <property type="match status" value="1"/>
</dbReference>
<dbReference type="GO" id="GO:0003677">
    <property type="term" value="F:DNA binding"/>
    <property type="evidence" value="ECO:0007669"/>
    <property type="project" value="UniProtKB-KW"/>
</dbReference>
<evidence type="ECO:0000256" key="8">
    <source>
        <dbReference type="ARBA" id="ARBA00023242"/>
    </source>
</evidence>
<keyword evidence="7" id="KW-0804">Transcription</keyword>
<dbReference type="GO" id="GO:0006366">
    <property type="term" value="P:transcription by RNA polymerase II"/>
    <property type="evidence" value="ECO:0007669"/>
    <property type="project" value="InterPro"/>
</dbReference>
<keyword evidence="2" id="KW-0597">Phosphoprotein</keyword>
<proteinExistence type="predicted"/>
<evidence type="ECO:0000259" key="11">
    <source>
        <dbReference type="PROSITE" id="PS50234"/>
    </source>
</evidence>